<evidence type="ECO:0000256" key="4">
    <source>
        <dbReference type="PIRSR" id="PIRSR036894-2"/>
    </source>
</evidence>
<dbReference type="OrthoDB" id="9808275at2"/>
<dbReference type="InterPro" id="IPR011051">
    <property type="entry name" value="RmlC_Cupin_sf"/>
</dbReference>
<evidence type="ECO:0000256" key="3">
    <source>
        <dbReference type="PIRSR" id="PIRSR036894-1"/>
    </source>
</evidence>
<feature type="binding site" evidence="3">
    <location>
        <position position="63"/>
    </location>
    <ligand>
        <name>Zn(2+)</name>
        <dbReference type="ChEBI" id="CHEBI:29105"/>
    </ligand>
</feature>
<comment type="cofactor">
    <cofactor evidence="3">
        <name>Zn(2+)</name>
        <dbReference type="ChEBI" id="CHEBI:29105"/>
    </cofactor>
    <text evidence="3">Binds 1 zinc ion per subunit.</text>
</comment>
<protein>
    <submittedName>
        <fullName evidence="5">Mannose-6-phosphate isomerase</fullName>
    </submittedName>
</protein>
<feature type="active site" evidence="4">
    <location>
        <position position="155"/>
    </location>
</feature>
<dbReference type="PANTHER" id="PTHR42742">
    <property type="entry name" value="TRANSCRIPTIONAL REPRESSOR MPRA"/>
    <property type="match status" value="1"/>
</dbReference>
<dbReference type="GO" id="GO:0004476">
    <property type="term" value="F:mannose-6-phosphate isomerase activity"/>
    <property type="evidence" value="ECO:0007669"/>
    <property type="project" value="InterPro"/>
</dbReference>
<dbReference type="SUPFAM" id="SSF51182">
    <property type="entry name" value="RmlC-like cupins"/>
    <property type="match status" value="1"/>
</dbReference>
<dbReference type="CDD" id="cd07010">
    <property type="entry name" value="cupin_PMI_type_I_N_bac"/>
    <property type="match status" value="1"/>
</dbReference>
<proteinExistence type="predicted"/>
<keyword evidence="2 3" id="KW-0862">Zinc</keyword>
<dbReference type="GO" id="GO:0046872">
    <property type="term" value="F:metal ion binding"/>
    <property type="evidence" value="ECO:0007669"/>
    <property type="project" value="UniProtKB-KW"/>
</dbReference>
<keyword evidence="5" id="KW-0413">Isomerase</keyword>
<dbReference type="STRING" id="604088.SAMN04488060_0104"/>
<dbReference type="GO" id="GO:0005975">
    <property type="term" value="P:carbohydrate metabolic process"/>
    <property type="evidence" value="ECO:0007669"/>
    <property type="project" value="InterPro"/>
</dbReference>
<keyword evidence="6" id="KW-1185">Reference proteome</keyword>
<dbReference type="Gene3D" id="2.60.120.10">
    <property type="entry name" value="Jelly Rolls"/>
    <property type="match status" value="1"/>
</dbReference>
<evidence type="ECO:0000256" key="1">
    <source>
        <dbReference type="ARBA" id="ARBA00022723"/>
    </source>
</evidence>
<reference evidence="6" key="1">
    <citation type="submission" date="2016-10" db="EMBL/GenBank/DDBJ databases">
        <authorList>
            <person name="Varghese N."/>
            <person name="Submissions S."/>
        </authorList>
    </citation>
    <scope>NUCLEOTIDE SEQUENCE [LARGE SCALE GENOMIC DNA]</scope>
    <source>
        <strain evidence="6">CGMCC 1.7715</strain>
    </source>
</reference>
<keyword evidence="1 3" id="KW-0479">Metal-binding</keyword>
<dbReference type="Proteomes" id="UP000199331">
    <property type="component" value="Unassembled WGS sequence"/>
</dbReference>
<dbReference type="AlphaFoldDB" id="A0A1I5KE46"/>
<sequence length="266" mass="28968">MSSGQLPIKTVEKVWGMDSLPAPFALNDQSKRIGEIWFEPATSMDGLLVKYLFTSEKLSVQVHPPAEASPTGRGKEECWLILDAEPGAKLAMGFVREVSEDEMRAAALDGTIEDLLHWREVSSGDFFYIPAGTVHAIGAGLTLLEVQENTDITYRLYDYGRPRELHLSEGLKVAKGLPYREDLARTVPADRELMLVDGPRFTLAQVIGQPSQEIASRFTGTVQVMPLSGSVTIGDSWIEPGQSALADTLADVAFDDSARVMIASAA</sequence>
<accession>A0A1I5KE46</accession>
<gene>
    <name evidence="5" type="ORF">SAMN04488060_0104</name>
</gene>
<evidence type="ECO:0000313" key="5">
    <source>
        <dbReference type="EMBL" id="SFO82896.1"/>
    </source>
</evidence>
<dbReference type="EMBL" id="FOWZ01000001">
    <property type="protein sequence ID" value="SFO82896.1"/>
    <property type="molecule type" value="Genomic_DNA"/>
</dbReference>
<feature type="binding site" evidence="3">
    <location>
        <position position="135"/>
    </location>
    <ligand>
        <name>Zn(2+)</name>
        <dbReference type="ChEBI" id="CHEBI:29105"/>
    </ligand>
</feature>
<name>A0A1I5KE46_9SPHN</name>
<organism evidence="5 6">
    <name type="scientific">Qipengyuania nanhaisediminis</name>
    <dbReference type="NCBI Taxonomy" id="604088"/>
    <lineage>
        <taxon>Bacteria</taxon>
        <taxon>Pseudomonadati</taxon>
        <taxon>Pseudomonadota</taxon>
        <taxon>Alphaproteobacteria</taxon>
        <taxon>Sphingomonadales</taxon>
        <taxon>Erythrobacteraceae</taxon>
        <taxon>Qipengyuania</taxon>
    </lineage>
</organism>
<dbReference type="InterPro" id="IPR051804">
    <property type="entry name" value="Carb_Metab_Reg_Kinase/Isom"/>
</dbReference>
<dbReference type="RefSeq" id="WP_090476338.1">
    <property type="nucleotide sequence ID" value="NZ_FOWZ01000001.1"/>
</dbReference>
<dbReference type="PANTHER" id="PTHR42742:SF3">
    <property type="entry name" value="FRUCTOKINASE"/>
    <property type="match status" value="1"/>
</dbReference>
<dbReference type="PIRSF" id="PIRSF036894">
    <property type="entry name" value="PMI_Firm_short"/>
    <property type="match status" value="1"/>
</dbReference>
<dbReference type="InterPro" id="IPR014710">
    <property type="entry name" value="RmlC-like_jellyroll"/>
</dbReference>
<evidence type="ECO:0000256" key="2">
    <source>
        <dbReference type="ARBA" id="ARBA00022833"/>
    </source>
</evidence>
<dbReference type="InterPro" id="IPR014628">
    <property type="entry name" value="Man6P_isomerase_Firm_short"/>
</dbReference>
<feature type="binding site" evidence="3">
    <location>
        <position position="77"/>
    </location>
    <ligand>
        <name>Zn(2+)</name>
        <dbReference type="ChEBI" id="CHEBI:29105"/>
    </ligand>
</feature>
<evidence type="ECO:0000313" key="6">
    <source>
        <dbReference type="Proteomes" id="UP000199331"/>
    </source>
</evidence>